<accession>A0AAN6LSB2</accession>
<proteinExistence type="predicted"/>
<sequence>MAPLKVGMADAMRAALQLSSPRSKPLHHLDVISDKIRSRIVAINEQLDQEATSEQGPDHLPMLLRHLQNPSVTEEFAAIMKFVNTEWHTLLNWRDCAAHKTRLWKMDLNDPRQSFLDMADKLAHLSCDDHEVDLFSKERRKQVVDPKLIDPNLEVRLDSWSSATSSPGHRLSPYSVPSSAPTTPSVSPKPGSAQEQIQAARHLQNSRQQLFDGHMPRLALRNSDAAAGYNGNATPYVGSHHGAQQHLGMVDGGDRPVIASEFPDQNGKSEVMSPQVVPSQVAASQVVPSQTGQPLPQAHQQPHNCGTLTPPRKDSTSLASNGLNTDAAMSAPYPDPSEARRQSRNGNIDPYSEFAAGLKRLNEARPNRYSPSDYSSPLAHQWDPTVAEERARGFAVEHQARLRLTMVENGGNHSGNSSANFANHHDNQHLSVPGPIRSKNFNGSAKHLQGNGTRATMRATPLGPRPRAHLVSKQQQQTDYEQATAQWQTWQDEQVMEALMAKERKEKLKRELEAEMKVPDTDILAYRYRDYMEIHPLRSGERLSPYHLGLLANQTLEGRSRDEVMAIRYAKQKWWNYWTVKDKQMVIEMLRKKPQVVENLMEEHMKSGGYLVNDADIDNIRKTATFTVPESDIVDGDVSEDLEAPQL</sequence>
<feature type="compositionally biased region" description="Polar residues" evidence="1">
    <location>
        <begin position="291"/>
        <end position="307"/>
    </location>
</feature>
<feature type="compositionally biased region" description="Low complexity" evidence="1">
    <location>
        <begin position="273"/>
        <end position="290"/>
    </location>
</feature>
<dbReference type="EMBL" id="WVTA01000016">
    <property type="protein sequence ID" value="KAK3201340.1"/>
    <property type="molecule type" value="Genomic_DNA"/>
</dbReference>
<feature type="compositionally biased region" description="Low complexity" evidence="1">
    <location>
        <begin position="172"/>
        <end position="190"/>
    </location>
</feature>
<name>A0AAN6LSB2_9PLEO</name>
<evidence type="ECO:0000256" key="1">
    <source>
        <dbReference type="SAM" id="MobiDB-lite"/>
    </source>
</evidence>
<feature type="region of interest" description="Disordered" evidence="1">
    <location>
        <begin position="160"/>
        <end position="202"/>
    </location>
</feature>
<comment type="caution">
    <text evidence="2">The sequence shown here is derived from an EMBL/GenBank/DDBJ whole genome shotgun (WGS) entry which is preliminary data.</text>
</comment>
<dbReference type="Proteomes" id="UP001280581">
    <property type="component" value="Unassembled WGS sequence"/>
</dbReference>
<reference evidence="2 3" key="1">
    <citation type="submission" date="2021-02" db="EMBL/GenBank/DDBJ databases">
        <title>Genome assembly of Pseudopithomyces chartarum.</title>
        <authorList>
            <person name="Jauregui R."/>
            <person name="Singh J."/>
            <person name="Voisey C."/>
        </authorList>
    </citation>
    <scope>NUCLEOTIDE SEQUENCE [LARGE SCALE GENOMIC DNA]</scope>
    <source>
        <strain evidence="2 3">AGR01</strain>
    </source>
</reference>
<feature type="region of interest" description="Disordered" evidence="1">
    <location>
        <begin position="236"/>
        <end position="350"/>
    </location>
</feature>
<feature type="compositionally biased region" description="Polar residues" evidence="1">
    <location>
        <begin position="193"/>
        <end position="202"/>
    </location>
</feature>
<protein>
    <submittedName>
        <fullName evidence="2">Uncharacterized protein</fullName>
    </submittedName>
</protein>
<evidence type="ECO:0000313" key="3">
    <source>
        <dbReference type="Proteomes" id="UP001280581"/>
    </source>
</evidence>
<keyword evidence="3" id="KW-1185">Reference proteome</keyword>
<gene>
    <name evidence="2" type="ORF">GRF29_185g679387</name>
</gene>
<organism evidence="2 3">
    <name type="scientific">Pseudopithomyces chartarum</name>
    <dbReference type="NCBI Taxonomy" id="1892770"/>
    <lineage>
        <taxon>Eukaryota</taxon>
        <taxon>Fungi</taxon>
        <taxon>Dikarya</taxon>
        <taxon>Ascomycota</taxon>
        <taxon>Pezizomycotina</taxon>
        <taxon>Dothideomycetes</taxon>
        <taxon>Pleosporomycetidae</taxon>
        <taxon>Pleosporales</taxon>
        <taxon>Massarineae</taxon>
        <taxon>Didymosphaeriaceae</taxon>
        <taxon>Pseudopithomyces</taxon>
    </lineage>
</organism>
<evidence type="ECO:0000313" key="2">
    <source>
        <dbReference type="EMBL" id="KAK3201340.1"/>
    </source>
</evidence>
<dbReference type="AlphaFoldDB" id="A0AAN6LSB2"/>